<dbReference type="Gene3D" id="1.10.287.1260">
    <property type="match status" value="1"/>
</dbReference>
<evidence type="ECO:0000256" key="1">
    <source>
        <dbReference type="ARBA" id="ARBA00004651"/>
    </source>
</evidence>
<keyword evidence="3" id="KW-1003">Cell membrane</keyword>
<evidence type="ECO:0000313" key="10">
    <source>
        <dbReference type="EMBL" id="GAA4631969.1"/>
    </source>
</evidence>
<keyword evidence="11" id="KW-1185">Reference proteome</keyword>
<name>A0ABP8UH84_9ACTN</name>
<evidence type="ECO:0000256" key="5">
    <source>
        <dbReference type="ARBA" id="ARBA00022989"/>
    </source>
</evidence>
<keyword evidence="6 7" id="KW-0472">Membrane</keyword>
<comment type="similarity">
    <text evidence="2">Belongs to the MscS (TC 1.A.23) family.</text>
</comment>
<dbReference type="InterPro" id="IPR010920">
    <property type="entry name" value="LSM_dom_sf"/>
</dbReference>
<sequence>MFARHAMTAVPFLSDTGPPAGACTEKITNPPAPSTGCRWTWQITHNEHVANWYHQWLDGTSPITWTLKLILTIAIALVLRRLTHKLITKVTVRMAEGTMSERLREKTRTIFDGSPVLVSERRRQRAETMGSVLRSISSMIILGAAALTVLGYLGLDLTPFLASASIIGVAVAFGAQNLVKDFLTGMFMLLEDQYGVGDVIDVGGAKGTVEAVTLRTTRLRDVNGVVWYVPNGEIKRVGNESQNWARVVLDVPVEYDVDLDKVRTILTETASALAAEPPWDEIILEDPTVWGVQALSGEAIVVRVVCKTAPGKQADTARELRERVKKAFDTAGVAVATFKEDTSAA</sequence>
<feature type="transmembrane region" description="Helical" evidence="7">
    <location>
        <begin position="62"/>
        <end position="79"/>
    </location>
</feature>
<dbReference type="SUPFAM" id="SSF82689">
    <property type="entry name" value="Mechanosensitive channel protein MscS (YggB), C-terminal domain"/>
    <property type="match status" value="1"/>
</dbReference>
<evidence type="ECO:0000256" key="7">
    <source>
        <dbReference type="SAM" id="Phobius"/>
    </source>
</evidence>
<dbReference type="InterPro" id="IPR049278">
    <property type="entry name" value="MS_channel_C"/>
</dbReference>
<dbReference type="InterPro" id="IPR006685">
    <property type="entry name" value="MscS_channel_2nd"/>
</dbReference>
<dbReference type="RefSeq" id="WP_345434967.1">
    <property type="nucleotide sequence ID" value="NZ_BAABHK010000010.1"/>
</dbReference>
<dbReference type="EMBL" id="BAABHK010000010">
    <property type="protein sequence ID" value="GAA4631969.1"/>
    <property type="molecule type" value="Genomic_DNA"/>
</dbReference>
<dbReference type="InterPro" id="IPR011014">
    <property type="entry name" value="MscS_channel_TM-2"/>
</dbReference>
<dbReference type="InterPro" id="IPR011066">
    <property type="entry name" value="MscS_channel_C_sf"/>
</dbReference>
<feature type="domain" description="Mechanosensitive ion channel MscS" evidence="8">
    <location>
        <begin position="177"/>
        <end position="242"/>
    </location>
</feature>
<evidence type="ECO:0000256" key="6">
    <source>
        <dbReference type="ARBA" id="ARBA00023136"/>
    </source>
</evidence>
<evidence type="ECO:0000256" key="3">
    <source>
        <dbReference type="ARBA" id="ARBA00022475"/>
    </source>
</evidence>
<reference evidence="11" key="1">
    <citation type="journal article" date="2019" name="Int. J. Syst. Evol. Microbiol.">
        <title>The Global Catalogue of Microorganisms (GCM) 10K type strain sequencing project: providing services to taxonomists for standard genome sequencing and annotation.</title>
        <authorList>
            <consortium name="The Broad Institute Genomics Platform"/>
            <consortium name="The Broad Institute Genome Sequencing Center for Infectious Disease"/>
            <person name="Wu L."/>
            <person name="Ma J."/>
        </authorList>
    </citation>
    <scope>NUCLEOTIDE SEQUENCE [LARGE SCALE GENOMIC DNA]</scope>
    <source>
        <strain evidence="11">JCM 17939</strain>
    </source>
</reference>
<dbReference type="Gene3D" id="2.30.30.60">
    <property type="match status" value="1"/>
</dbReference>
<feature type="transmembrane region" description="Helical" evidence="7">
    <location>
        <begin position="160"/>
        <end position="179"/>
    </location>
</feature>
<keyword evidence="5 7" id="KW-1133">Transmembrane helix</keyword>
<evidence type="ECO:0000256" key="4">
    <source>
        <dbReference type="ARBA" id="ARBA00022692"/>
    </source>
</evidence>
<accession>A0ABP8UH84</accession>
<evidence type="ECO:0000256" key="2">
    <source>
        <dbReference type="ARBA" id="ARBA00008017"/>
    </source>
</evidence>
<protein>
    <submittedName>
        <fullName evidence="10">Mechanosensitive ion channel family protein</fullName>
    </submittedName>
</protein>
<evidence type="ECO:0000259" key="8">
    <source>
        <dbReference type="Pfam" id="PF00924"/>
    </source>
</evidence>
<comment type="subcellular location">
    <subcellularLocation>
        <location evidence="1">Cell membrane</location>
        <topology evidence="1">Multi-pass membrane protein</topology>
    </subcellularLocation>
</comment>
<dbReference type="PANTHER" id="PTHR30460">
    <property type="entry name" value="MODERATE CONDUCTANCE MECHANOSENSITIVE CHANNEL YBIO"/>
    <property type="match status" value="1"/>
</dbReference>
<dbReference type="InterPro" id="IPR045276">
    <property type="entry name" value="YbiO_bact"/>
</dbReference>
<dbReference type="SUPFAM" id="SSF50182">
    <property type="entry name" value="Sm-like ribonucleoproteins"/>
    <property type="match status" value="1"/>
</dbReference>
<dbReference type="PANTHER" id="PTHR30460:SF0">
    <property type="entry name" value="MODERATE CONDUCTANCE MECHANOSENSITIVE CHANNEL YBIO"/>
    <property type="match status" value="1"/>
</dbReference>
<evidence type="ECO:0000313" key="11">
    <source>
        <dbReference type="Proteomes" id="UP001501442"/>
    </source>
</evidence>
<keyword evidence="4 7" id="KW-0812">Transmembrane</keyword>
<feature type="domain" description="Mechanosensitive ion channel MscS C-terminal" evidence="9">
    <location>
        <begin position="247"/>
        <end position="334"/>
    </location>
</feature>
<proteinExistence type="inferred from homology"/>
<feature type="transmembrane region" description="Helical" evidence="7">
    <location>
        <begin position="131"/>
        <end position="154"/>
    </location>
</feature>
<dbReference type="InterPro" id="IPR023408">
    <property type="entry name" value="MscS_beta-dom_sf"/>
</dbReference>
<evidence type="ECO:0000259" key="9">
    <source>
        <dbReference type="Pfam" id="PF21082"/>
    </source>
</evidence>
<dbReference type="Proteomes" id="UP001501442">
    <property type="component" value="Unassembled WGS sequence"/>
</dbReference>
<organism evidence="10 11">
    <name type="scientific">Actinoallomurus vinaceus</name>
    <dbReference type="NCBI Taxonomy" id="1080074"/>
    <lineage>
        <taxon>Bacteria</taxon>
        <taxon>Bacillati</taxon>
        <taxon>Actinomycetota</taxon>
        <taxon>Actinomycetes</taxon>
        <taxon>Streptosporangiales</taxon>
        <taxon>Thermomonosporaceae</taxon>
        <taxon>Actinoallomurus</taxon>
    </lineage>
</organism>
<comment type="caution">
    <text evidence="10">The sequence shown here is derived from an EMBL/GenBank/DDBJ whole genome shotgun (WGS) entry which is preliminary data.</text>
</comment>
<gene>
    <name evidence="10" type="ORF">GCM10023196_063460</name>
</gene>
<dbReference type="SUPFAM" id="SSF82861">
    <property type="entry name" value="Mechanosensitive channel protein MscS (YggB), transmembrane region"/>
    <property type="match status" value="1"/>
</dbReference>
<dbReference type="Gene3D" id="3.30.70.100">
    <property type="match status" value="1"/>
</dbReference>
<dbReference type="Pfam" id="PF21082">
    <property type="entry name" value="MS_channel_3rd"/>
    <property type="match status" value="1"/>
</dbReference>
<dbReference type="Pfam" id="PF00924">
    <property type="entry name" value="MS_channel_2nd"/>
    <property type="match status" value="1"/>
</dbReference>